<name>A0A7C4X905_UNCW3</name>
<evidence type="ECO:0008006" key="3">
    <source>
        <dbReference type="Google" id="ProtNLM"/>
    </source>
</evidence>
<feature type="chain" id="PRO_5028338920" description="Lipoprotein" evidence="1">
    <location>
        <begin position="22"/>
        <end position="165"/>
    </location>
</feature>
<dbReference type="PROSITE" id="PS51257">
    <property type="entry name" value="PROKAR_LIPOPROTEIN"/>
    <property type="match status" value="1"/>
</dbReference>
<feature type="signal peptide" evidence="1">
    <location>
        <begin position="1"/>
        <end position="21"/>
    </location>
</feature>
<proteinExistence type="predicted"/>
<gene>
    <name evidence="2" type="ORF">ENV60_05185</name>
</gene>
<evidence type="ECO:0000256" key="1">
    <source>
        <dbReference type="SAM" id="SignalP"/>
    </source>
</evidence>
<keyword evidence="1" id="KW-0732">Signal</keyword>
<reference evidence="2" key="1">
    <citation type="journal article" date="2020" name="mSystems">
        <title>Genome- and Community-Level Interaction Insights into Carbon Utilization and Element Cycling Functions of Hydrothermarchaeota in Hydrothermal Sediment.</title>
        <authorList>
            <person name="Zhou Z."/>
            <person name="Liu Y."/>
            <person name="Xu W."/>
            <person name="Pan J."/>
            <person name="Luo Z.H."/>
            <person name="Li M."/>
        </authorList>
    </citation>
    <scope>NUCLEOTIDE SEQUENCE [LARGE SCALE GENOMIC DNA]</scope>
    <source>
        <strain evidence="2">SpSt-774</strain>
    </source>
</reference>
<organism evidence="2">
    <name type="scientific">candidate division WOR-3 bacterium</name>
    <dbReference type="NCBI Taxonomy" id="2052148"/>
    <lineage>
        <taxon>Bacteria</taxon>
        <taxon>Bacteria division WOR-3</taxon>
    </lineage>
</organism>
<sequence length="165" mass="18900">MMRKVLVLMACVLIFIACDFAKESVKIKPDIEITYLKPVAVYISLDSLRGTSVAIEEIHFVPKNSVDCTIDRMLLEYYSMDSTRFFGPIQVPIYLKIKGIVNPEEVDTTKLFDVQLPLDTVLSYMLNPQNPRLEAKALLQFISYDDYDEGTCDTATCWFGFYRTP</sequence>
<evidence type="ECO:0000313" key="2">
    <source>
        <dbReference type="EMBL" id="HGV97672.1"/>
    </source>
</evidence>
<dbReference type="EMBL" id="DTGZ01000095">
    <property type="protein sequence ID" value="HGV97672.1"/>
    <property type="molecule type" value="Genomic_DNA"/>
</dbReference>
<comment type="caution">
    <text evidence="2">The sequence shown here is derived from an EMBL/GenBank/DDBJ whole genome shotgun (WGS) entry which is preliminary data.</text>
</comment>
<protein>
    <recommendedName>
        <fullName evidence="3">Lipoprotein</fullName>
    </recommendedName>
</protein>
<dbReference type="AlphaFoldDB" id="A0A7C4X905"/>
<accession>A0A7C4X905</accession>